<evidence type="ECO:0000313" key="2">
    <source>
        <dbReference type="EMBL" id="TRX35248.1"/>
    </source>
</evidence>
<protein>
    <submittedName>
        <fullName evidence="2">Uncharacterized protein</fullName>
    </submittedName>
</protein>
<keyword evidence="1" id="KW-1133">Transmembrane helix</keyword>
<gene>
    <name evidence="2" type="ORF">FNW21_15260</name>
</gene>
<evidence type="ECO:0000256" key="1">
    <source>
        <dbReference type="SAM" id="Phobius"/>
    </source>
</evidence>
<keyword evidence="1" id="KW-0472">Membrane</keyword>
<feature type="transmembrane region" description="Helical" evidence="1">
    <location>
        <begin position="75"/>
        <end position="96"/>
    </location>
</feature>
<reference evidence="2 3" key="1">
    <citation type="submission" date="2019-07" db="EMBL/GenBank/DDBJ databases">
        <title>Novel species of Flavobacterium.</title>
        <authorList>
            <person name="Liu Q."/>
            <person name="Xin Y.-H."/>
        </authorList>
    </citation>
    <scope>NUCLEOTIDE SEQUENCE [LARGE SCALE GENOMIC DNA]</scope>
    <source>
        <strain evidence="2 3">LB1R34</strain>
    </source>
</reference>
<keyword evidence="1" id="KW-0812">Transmembrane</keyword>
<organism evidence="2 3">
    <name type="scientific">Flavobacterium restrictum</name>
    <dbReference type="NCBI Taxonomy" id="2594428"/>
    <lineage>
        <taxon>Bacteria</taxon>
        <taxon>Pseudomonadati</taxon>
        <taxon>Bacteroidota</taxon>
        <taxon>Flavobacteriia</taxon>
        <taxon>Flavobacteriales</taxon>
        <taxon>Flavobacteriaceae</taxon>
        <taxon>Flavobacterium</taxon>
    </lineage>
</organism>
<comment type="caution">
    <text evidence="2">The sequence shown here is derived from an EMBL/GenBank/DDBJ whole genome shotgun (WGS) entry which is preliminary data.</text>
</comment>
<feature type="transmembrane region" description="Helical" evidence="1">
    <location>
        <begin position="37"/>
        <end position="54"/>
    </location>
</feature>
<feature type="transmembrane region" description="Helical" evidence="1">
    <location>
        <begin position="12"/>
        <end position="31"/>
    </location>
</feature>
<dbReference type="EMBL" id="VJZT01000025">
    <property type="protein sequence ID" value="TRX35248.1"/>
    <property type="molecule type" value="Genomic_DNA"/>
</dbReference>
<keyword evidence="3" id="KW-1185">Reference proteome</keyword>
<sequence>MNKSSRKTIAIFEFFKTTLAVNIAVSVLPFLFGGTIAFNYCFLSVGLVVSFAVKEWNAKNEYLFYYNNQISKLELICYTWIMSFVALTMANILFHLTTRLF</sequence>
<dbReference type="Proteomes" id="UP000316371">
    <property type="component" value="Unassembled WGS sequence"/>
</dbReference>
<proteinExistence type="predicted"/>
<evidence type="ECO:0000313" key="3">
    <source>
        <dbReference type="Proteomes" id="UP000316371"/>
    </source>
</evidence>
<dbReference type="AlphaFoldDB" id="A0A553DR20"/>
<name>A0A553DR20_9FLAO</name>
<accession>A0A553DR20</accession>